<comment type="caution">
    <text evidence="1">The sequence shown here is derived from an EMBL/GenBank/DDBJ whole genome shotgun (WGS) entry which is preliminary data.</text>
</comment>
<organism evidence="1 2">
    <name type="scientific">Roseococcus pinisoli</name>
    <dbReference type="NCBI Taxonomy" id="2835040"/>
    <lineage>
        <taxon>Bacteria</taxon>
        <taxon>Pseudomonadati</taxon>
        <taxon>Pseudomonadota</taxon>
        <taxon>Alphaproteobacteria</taxon>
        <taxon>Acetobacterales</taxon>
        <taxon>Roseomonadaceae</taxon>
        <taxon>Roseococcus</taxon>
    </lineage>
</organism>
<evidence type="ECO:0008006" key="3">
    <source>
        <dbReference type="Google" id="ProtNLM"/>
    </source>
</evidence>
<accession>A0ABS5QF89</accession>
<gene>
    <name evidence="1" type="ORF">KHU32_15520</name>
</gene>
<protein>
    <recommendedName>
        <fullName evidence="3">Phage head morphogenesis domain-containing protein</fullName>
    </recommendedName>
</protein>
<name>A0ABS5QF89_9PROT</name>
<evidence type="ECO:0000313" key="1">
    <source>
        <dbReference type="EMBL" id="MBS7812359.1"/>
    </source>
</evidence>
<dbReference type="RefSeq" id="WP_213671067.1">
    <property type="nucleotide sequence ID" value="NZ_JAHCDA010000003.1"/>
</dbReference>
<dbReference type="EMBL" id="JAHCDA010000003">
    <property type="protein sequence ID" value="MBS7812359.1"/>
    <property type="molecule type" value="Genomic_DNA"/>
</dbReference>
<evidence type="ECO:0000313" key="2">
    <source>
        <dbReference type="Proteomes" id="UP000766336"/>
    </source>
</evidence>
<reference evidence="1 2" key="1">
    <citation type="submission" date="2021-05" db="EMBL/GenBank/DDBJ databases">
        <title>Roseococcus sp. XZZS9, whole genome shotgun sequencing project.</title>
        <authorList>
            <person name="Zhao G."/>
            <person name="Shen L."/>
        </authorList>
    </citation>
    <scope>NUCLEOTIDE SEQUENCE [LARGE SCALE GENOMIC DNA]</scope>
    <source>
        <strain evidence="1 2">XZZS9</strain>
    </source>
</reference>
<sequence>MRPKLQTYVAVETSFAAAIGAAVQPDLQAVADEAASHAHPENALGVLDKWAPPVFSQETRAKLGELAVSAILFGASRMGPIQESRYMQALPHLQIKTAIHQAEMMATRSMRKLLVKQVTSFAIAYRAGAPLPEGTPGLIKGDLCCSPKGLLKADDPYADMADAMNAVVMGTGRAMKDIAANLTTSRLVAFGALGEAEARNQTHYQIDSTLDDRICPICAHMNGRRFPVRDTLGKVERLLLLDDPEDLKSAAPFPRQNKAGIAEFESLENQELIARGWNLPPWHPGCRCLIVADGDAKAAPPAVPPAGNNDGLQSFTVHDSEAESFWSKLAEILKKNPPAP</sequence>
<dbReference type="Proteomes" id="UP000766336">
    <property type="component" value="Unassembled WGS sequence"/>
</dbReference>
<keyword evidence="2" id="KW-1185">Reference proteome</keyword>
<proteinExistence type="predicted"/>